<evidence type="ECO:0000313" key="3">
    <source>
        <dbReference type="Proteomes" id="UP000701801"/>
    </source>
</evidence>
<dbReference type="Proteomes" id="UP000701801">
    <property type="component" value="Unassembled WGS sequence"/>
</dbReference>
<dbReference type="AlphaFoldDB" id="A0A9N9LJS0"/>
<accession>A0A9N9LJS0</accession>
<dbReference type="OrthoDB" id="5428681at2759"/>
<evidence type="ECO:0000256" key="1">
    <source>
        <dbReference type="SAM" id="MobiDB-lite"/>
    </source>
</evidence>
<proteinExistence type="predicted"/>
<name>A0A9N9LJS0_9HELO</name>
<dbReference type="CDD" id="cd01651">
    <property type="entry name" value="RT_G2_intron"/>
    <property type="match status" value="1"/>
</dbReference>
<organism evidence="2 3">
    <name type="scientific">Hymenoscyphus albidus</name>
    <dbReference type="NCBI Taxonomy" id="595503"/>
    <lineage>
        <taxon>Eukaryota</taxon>
        <taxon>Fungi</taxon>
        <taxon>Dikarya</taxon>
        <taxon>Ascomycota</taxon>
        <taxon>Pezizomycotina</taxon>
        <taxon>Leotiomycetes</taxon>
        <taxon>Helotiales</taxon>
        <taxon>Helotiaceae</taxon>
        <taxon>Hymenoscyphus</taxon>
    </lineage>
</organism>
<feature type="region of interest" description="Disordered" evidence="1">
    <location>
        <begin position="1"/>
        <end position="22"/>
    </location>
</feature>
<keyword evidence="3" id="KW-1185">Reference proteome</keyword>
<dbReference type="SUPFAM" id="SSF56672">
    <property type="entry name" value="DNA/RNA polymerases"/>
    <property type="match status" value="1"/>
</dbReference>
<dbReference type="PANTHER" id="PTHR34047:SF8">
    <property type="entry name" value="PROTEIN YKFC"/>
    <property type="match status" value="1"/>
</dbReference>
<evidence type="ECO:0008006" key="4">
    <source>
        <dbReference type="Google" id="ProtNLM"/>
    </source>
</evidence>
<gene>
    <name evidence="2" type="ORF">HYALB_00008477</name>
</gene>
<comment type="caution">
    <text evidence="2">The sequence shown here is derived from an EMBL/GenBank/DDBJ whole genome shotgun (WGS) entry which is preliminary data.</text>
</comment>
<sequence>MAYQSLKSKPGQMTPGVNPETLDGMSSIVIETMVDKLKSESFEFQPGRRVQIPKASGGTRPLTVAPPRDKLVQEAMRMVLEAVYEPIFSDNSHGFRPSRSCHTALKMVKQQFQPVN</sequence>
<dbReference type="PANTHER" id="PTHR34047">
    <property type="entry name" value="NUCLEAR INTRON MATURASE 1, MITOCHONDRIAL-RELATED"/>
    <property type="match status" value="1"/>
</dbReference>
<evidence type="ECO:0000313" key="2">
    <source>
        <dbReference type="EMBL" id="CAG8976715.1"/>
    </source>
</evidence>
<dbReference type="InterPro" id="IPR051083">
    <property type="entry name" value="GrpII_Intron_Splice-Mob/Def"/>
</dbReference>
<reference evidence="2" key="1">
    <citation type="submission" date="2021-07" db="EMBL/GenBank/DDBJ databases">
        <authorList>
            <person name="Durling M."/>
        </authorList>
    </citation>
    <scope>NUCLEOTIDE SEQUENCE</scope>
</reference>
<dbReference type="InterPro" id="IPR043502">
    <property type="entry name" value="DNA/RNA_pol_sf"/>
</dbReference>
<dbReference type="EMBL" id="CAJVRM010000187">
    <property type="protein sequence ID" value="CAG8976715.1"/>
    <property type="molecule type" value="Genomic_DNA"/>
</dbReference>
<protein>
    <recommendedName>
        <fullName evidence="4">Reverse transcriptase domain-containing protein</fullName>
    </recommendedName>
</protein>